<reference evidence="6" key="1">
    <citation type="submission" date="2016-10" db="EMBL/GenBank/DDBJ databases">
        <authorList>
            <person name="Varghese N."/>
            <person name="Submissions S."/>
        </authorList>
    </citation>
    <scope>NUCLEOTIDE SEQUENCE [LARGE SCALE GENOMIC DNA]</scope>
    <source>
        <strain evidence="6">ATCC 25963</strain>
    </source>
</reference>
<dbReference type="Proteomes" id="UP000199400">
    <property type="component" value="Unassembled WGS sequence"/>
</dbReference>
<evidence type="ECO:0000313" key="6">
    <source>
        <dbReference type="Proteomes" id="UP000199400"/>
    </source>
</evidence>
<dbReference type="InterPro" id="IPR002645">
    <property type="entry name" value="STAS_dom"/>
</dbReference>
<feature type="coiled-coil region" evidence="2">
    <location>
        <begin position="4"/>
        <end position="31"/>
    </location>
</feature>
<evidence type="ECO:0000313" key="5">
    <source>
        <dbReference type="EMBL" id="SFE06782.1"/>
    </source>
</evidence>
<dbReference type="PROSITE" id="PS50112">
    <property type="entry name" value="PAS"/>
    <property type="match status" value="1"/>
</dbReference>
<dbReference type="EMBL" id="FOMX01000008">
    <property type="protein sequence ID" value="SFE06782.1"/>
    <property type="molecule type" value="Genomic_DNA"/>
</dbReference>
<name>A0A1I1XHK8_9BACT</name>
<dbReference type="Pfam" id="PF08448">
    <property type="entry name" value="PAS_4"/>
    <property type="match status" value="1"/>
</dbReference>
<dbReference type="SUPFAM" id="SSF55785">
    <property type="entry name" value="PYP-like sensor domain (PAS domain)"/>
    <property type="match status" value="2"/>
</dbReference>
<dbReference type="NCBIfam" id="TIGR00229">
    <property type="entry name" value="sensory_box"/>
    <property type="match status" value="1"/>
</dbReference>
<dbReference type="Gene3D" id="3.30.450.20">
    <property type="entry name" value="PAS domain"/>
    <property type="match status" value="1"/>
</dbReference>
<accession>A0A1I1XHK8</accession>
<proteinExistence type="predicted"/>
<dbReference type="InterPro" id="IPR035965">
    <property type="entry name" value="PAS-like_dom_sf"/>
</dbReference>
<evidence type="ECO:0000256" key="2">
    <source>
        <dbReference type="SAM" id="Coils"/>
    </source>
</evidence>
<gene>
    <name evidence="5" type="ORF">SAMN02745121_02864</name>
</gene>
<evidence type="ECO:0000259" key="3">
    <source>
        <dbReference type="PROSITE" id="PS50112"/>
    </source>
</evidence>
<dbReference type="InterPro" id="IPR000014">
    <property type="entry name" value="PAS"/>
</dbReference>
<evidence type="ECO:0000259" key="4">
    <source>
        <dbReference type="PROSITE" id="PS50801"/>
    </source>
</evidence>
<keyword evidence="6" id="KW-1185">Reference proteome</keyword>
<dbReference type="PROSITE" id="PS50801">
    <property type="entry name" value="STAS"/>
    <property type="match status" value="1"/>
</dbReference>
<evidence type="ECO:0000256" key="1">
    <source>
        <dbReference type="ARBA" id="ARBA00022553"/>
    </source>
</evidence>
<dbReference type="Gene3D" id="3.30.750.24">
    <property type="entry name" value="STAS domain"/>
    <property type="match status" value="1"/>
</dbReference>
<dbReference type="SUPFAM" id="SSF52091">
    <property type="entry name" value="SpoIIaa-like"/>
    <property type="match status" value="1"/>
</dbReference>
<feature type="domain" description="STAS" evidence="4">
    <location>
        <begin position="285"/>
        <end position="388"/>
    </location>
</feature>
<dbReference type="InterPro" id="IPR051932">
    <property type="entry name" value="Bact_StressResp_Reg"/>
</dbReference>
<keyword evidence="2" id="KW-0175">Coiled coil</keyword>
<dbReference type="OrthoDB" id="9787818at2"/>
<dbReference type="PANTHER" id="PTHR33745:SF3">
    <property type="entry name" value="RSBT CO-ANTAGONIST PROTEIN RSBRC"/>
    <property type="match status" value="1"/>
</dbReference>
<keyword evidence="1" id="KW-0597">Phosphoprotein</keyword>
<dbReference type="CDD" id="cd07041">
    <property type="entry name" value="STAS_RsbR_RsbS_like"/>
    <property type="match status" value="1"/>
</dbReference>
<feature type="domain" description="PAS" evidence="3">
    <location>
        <begin position="35"/>
        <end position="105"/>
    </location>
</feature>
<protein>
    <submittedName>
        <fullName evidence="5">Anti-anti-sigma factor</fullName>
    </submittedName>
</protein>
<dbReference type="Pfam" id="PF01740">
    <property type="entry name" value="STAS"/>
    <property type="match status" value="1"/>
</dbReference>
<dbReference type="AlphaFoldDB" id="A0A1I1XHK8"/>
<dbReference type="STRING" id="54.SAMN02745121_02864"/>
<dbReference type="PANTHER" id="PTHR33745">
    <property type="entry name" value="RSBT ANTAGONIST PROTEIN RSBS-RELATED"/>
    <property type="match status" value="1"/>
</dbReference>
<sequence>MPTVQELEAEIAALRATTAALQQAHEEQRRQLSQTASLLRAIAEYAPMVLYAKDLEGRFTLSNRLHATLLGRTPDQVVGKLESDLLDTEVAAEIQAVMDRVLRTGTPSVSEFEIPIDDRERVFLEHIFPLGGSNGIGGVAIDVTERKRAEEAVRVFEALVHHSPDGVLVRPNTPTAPMFCNPALRRILALPPDAAAEDAAAMLADIVPGTTEFMRIDGVRVDLELTTFAIPGAAGGRGAVATQIRDVTRLHNAIRERERQDKIIRQQQAELIAEMSAQMLPIAHGVLMLPLIGTLDESRSLHVREAVLDAIVRHQARVIILDLTGLRAVDTTPAGHIIQLVEAVKMIGARTVLTGIQPAAAVALAEHGMQLDGSLMVLGTLQDAVQLTLAMARKRRR</sequence>
<dbReference type="RefSeq" id="WP_096331278.1">
    <property type="nucleotide sequence ID" value="NZ_FOMX01000008.1"/>
</dbReference>
<organism evidence="5 6">
    <name type="scientific">Nannocystis exedens</name>
    <dbReference type="NCBI Taxonomy" id="54"/>
    <lineage>
        <taxon>Bacteria</taxon>
        <taxon>Pseudomonadati</taxon>
        <taxon>Myxococcota</taxon>
        <taxon>Polyangia</taxon>
        <taxon>Nannocystales</taxon>
        <taxon>Nannocystaceae</taxon>
        <taxon>Nannocystis</taxon>
    </lineage>
</organism>
<dbReference type="InterPro" id="IPR036513">
    <property type="entry name" value="STAS_dom_sf"/>
</dbReference>
<dbReference type="CDD" id="cd00130">
    <property type="entry name" value="PAS"/>
    <property type="match status" value="1"/>
</dbReference>
<dbReference type="InterPro" id="IPR013656">
    <property type="entry name" value="PAS_4"/>
</dbReference>
<dbReference type="SMART" id="SM00091">
    <property type="entry name" value="PAS"/>
    <property type="match status" value="2"/>
</dbReference>